<dbReference type="InterPro" id="IPR027417">
    <property type="entry name" value="P-loop_NTPase"/>
</dbReference>
<reference evidence="4 5" key="1">
    <citation type="submission" date="2024-10" db="EMBL/GenBank/DDBJ databases">
        <authorList>
            <person name="Kim D."/>
        </authorList>
    </citation>
    <scope>NUCLEOTIDE SEQUENCE [LARGE SCALE GENOMIC DNA]</scope>
    <source>
        <strain evidence="4">BH-2024</strain>
    </source>
</reference>
<protein>
    <recommendedName>
        <fullName evidence="6">ADP-ribosylation factor</fullName>
    </recommendedName>
</protein>
<dbReference type="PROSITE" id="PS51417">
    <property type="entry name" value="ARF"/>
    <property type="match status" value="1"/>
</dbReference>
<dbReference type="Proteomes" id="UP001620626">
    <property type="component" value="Unassembled WGS sequence"/>
</dbReference>
<dbReference type="InterPro" id="IPR024156">
    <property type="entry name" value="Small_GTPase_ARF"/>
</dbReference>
<dbReference type="AlphaFoldDB" id="A0ABD2JQN2"/>
<evidence type="ECO:0000313" key="4">
    <source>
        <dbReference type="EMBL" id="KAL3092908.1"/>
    </source>
</evidence>
<feature type="binding site" evidence="3">
    <location>
        <position position="57"/>
    </location>
    <ligand>
        <name>GTP</name>
        <dbReference type="ChEBI" id="CHEBI:37565"/>
    </ligand>
</feature>
<proteinExistence type="predicted"/>
<evidence type="ECO:0000256" key="1">
    <source>
        <dbReference type="ARBA" id="ARBA00022741"/>
    </source>
</evidence>
<dbReference type="Gene3D" id="3.40.50.300">
    <property type="entry name" value="P-loop containing nucleotide triphosphate hydrolases"/>
    <property type="match status" value="1"/>
</dbReference>
<keyword evidence="2 3" id="KW-0342">GTP-binding</keyword>
<name>A0ABD2JQN2_9BILA</name>
<dbReference type="SMART" id="SM00177">
    <property type="entry name" value="ARF"/>
    <property type="match status" value="1"/>
</dbReference>
<dbReference type="PANTHER" id="PTHR11711">
    <property type="entry name" value="ADP RIBOSYLATION FACTOR-RELATED"/>
    <property type="match status" value="1"/>
</dbReference>
<accession>A0ABD2JQN2</accession>
<keyword evidence="5" id="KW-1185">Reference proteome</keyword>
<dbReference type="InterPro" id="IPR006689">
    <property type="entry name" value="Small_GTPase_ARF/SAR"/>
</dbReference>
<dbReference type="SUPFAM" id="SSF52540">
    <property type="entry name" value="P-loop containing nucleoside triphosphate hydrolases"/>
    <property type="match status" value="1"/>
</dbReference>
<evidence type="ECO:0008006" key="6">
    <source>
        <dbReference type="Google" id="ProtNLM"/>
    </source>
</evidence>
<dbReference type="PRINTS" id="PR00328">
    <property type="entry name" value="SAR1GTPBP"/>
</dbReference>
<comment type="caution">
    <text evidence="4">The sequence shown here is derived from an EMBL/GenBank/DDBJ whole genome shotgun (WGS) entry which is preliminary data.</text>
</comment>
<dbReference type="EMBL" id="JBICBT010000918">
    <property type="protein sequence ID" value="KAL3092908.1"/>
    <property type="molecule type" value="Genomic_DNA"/>
</dbReference>
<evidence type="ECO:0000256" key="3">
    <source>
        <dbReference type="PIRSR" id="PIRSR606689-1"/>
    </source>
</evidence>
<organism evidence="4 5">
    <name type="scientific">Heterodera trifolii</name>
    <dbReference type="NCBI Taxonomy" id="157864"/>
    <lineage>
        <taxon>Eukaryota</taxon>
        <taxon>Metazoa</taxon>
        <taxon>Ecdysozoa</taxon>
        <taxon>Nematoda</taxon>
        <taxon>Chromadorea</taxon>
        <taxon>Rhabditida</taxon>
        <taxon>Tylenchina</taxon>
        <taxon>Tylenchomorpha</taxon>
        <taxon>Tylenchoidea</taxon>
        <taxon>Heteroderidae</taxon>
        <taxon>Heteroderinae</taxon>
        <taxon>Heterodera</taxon>
    </lineage>
</organism>
<evidence type="ECO:0000256" key="2">
    <source>
        <dbReference type="ARBA" id="ARBA00023134"/>
    </source>
</evidence>
<evidence type="ECO:0000313" key="5">
    <source>
        <dbReference type="Proteomes" id="UP001620626"/>
    </source>
</evidence>
<sequence>MEKLKNMCTKPNWANDISFDATNLKEFFGGNHFGPSYGPGTEVTYKNLKFKIWDLGGQTSNRPSWRHYFSKTKAIIYVVDSADRDRQLEILLADEKLKDAILLVMANKQRTSTVVCPWRNGSSQGGLGGDTKQDIPNLQNLSDQRRRTGRSNGISCCFSSICQMITPMHNYFHLFYLDSNVLHLSTIFAVCSPPVALCPTERISSPFCFLKFWLFYTFNGSF</sequence>
<dbReference type="Pfam" id="PF00025">
    <property type="entry name" value="Arf"/>
    <property type="match status" value="1"/>
</dbReference>
<dbReference type="GO" id="GO:0005525">
    <property type="term" value="F:GTP binding"/>
    <property type="evidence" value="ECO:0007669"/>
    <property type="project" value="UniProtKB-KW"/>
</dbReference>
<gene>
    <name evidence="4" type="ORF">niasHT_020291</name>
</gene>
<keyword evidence="1 3" id="KW-0547">Nucleotide-binding</keyword>